<evidence type="ECO:0000256" key="8">
    <source>
        <dbReference type="RuleBase" id="RU003755"/>
    </source>
</evidence>
<dbReference type="NCBIfam" id="TIGR00924">
    <property type="entry name" value="yjdL_sub1_fam"/>
    <property type="match status" value="1"/>
</dbReference>
<dbReference type="PANTHER" id="PTHR23517">
    <property type="entry name" value="RESISTANCE PROTEIN MDTM, PUTATIVE-RELATED-RELATED"/>
    <property type="match status" value="1"/>
</dbReference>
<evidence type="ECO:0000256" key="4">
    <source>
        <dbReference type="ARBA" id="ARBA00022692"/>
    </source>
</evidence>
<feature type="transmembrane region" description="Helical" evidence="9">
    <location>
        <begin position="69"/>
        <end position="87"/>
    </location>
</feature>
<keyword evidence="4 8" id="KW-0812">Transmembrane</keyword>
<dbReference type="InterPro" id="IPR050171">
    <property type="entry name" value="MFS_Transporters"/>
</dbReference>
<keyword evidence="6 9" id="KW-1133">Transmembrane helix</keyword>
<feature type="transmembrane region" description="Helical" evidence="9">
    <location>
        <begin position="156"/>
        <end position="179"/>
    </location>
</feature>
<evidence type="ECO:0000256" key="1">
    <source>
        <dbReference type="ARBA" id="ARBA00004651"/>
    </source>
</evidence>
<evidence type="ECO:0000256" key="9">
    <source>
        <dbReference type="SAM" id="Phobius"/>
    </source>
</evidence>
<keyword evidence="5" id="KW-0571">Peptide transport</keyword>
<dbReference type="InterPro" id="IPR036259">
    <property type="entry name" value="MFS_trans_sf"/>
</dbReference>
<dbReference type="PROSITE" id="PS01022">
    <property type="entry name" value="PTR2_1"/>
    <property type="match status" value="1"/>
</dbReference>
<keyword evidence="3" id="KW-1003">Cell membrane</keyword>
<feature type="transmembrane region" description="Helical" evidence="9">
    <location>
        <begin position="438"/>
        <end position="458"/>
    </location>
</feature>
<feature type="transmembrane region" description="Helical" evidence="9">
    <location>
        <begin position="293"/>
        <end position="310"/>
    </location>
</feature>
<dbReference type="Gene3D" id="1.20.1250.20">
    <property type="entry name" value="MFS general substrate transporter like domains"/>
    <property type="match status" value="2"/>
</dbReference>
<comment type="subcellular location">
    <subcellularLocation>
        <location evidence="1">Cell membrane</location>
        <topology evidence="1">Multi-pass membrane protein</topology>
    </subcellularLocation>
    <subcellularLocation>
        <location evidence="8">Membrane</location>
        <topology evidence="8">Multi-pass membrane protein</topology>
    </subcellularLocation>
</comment>
<dbReference type="CDD" id="cd17346">
    <property type="entry name" value="MFS_DtpA_like"/>
    <property type="match status" value="1"/>
</dbReference>
<dbReference type="InterPro" id="IPR018456">
    <property type="entry name" value="PTR2_symporter_CS"/>
</dbReference>
<evidence type="ECO:0000256" key="6">
    <source>
        <dbReference type="ARBA" id="ARBA00022989"/>
    </source>
</evidence>
<sequence length="569" mass="61999">MTQTAVEQPVITPSPKGKGHHKGLYVLFFTEMWERFGYYLMIGIFFLYLIDPSSNGGKGFDTTKAADLVGSYIALVYLSPFIGGLLADRYLGYRRAVILGGILLASGYFSLAFPGDLAMYAGLGLIIIGNGFFKPNIGTILGNIYNREDLKAKKDVAYNIFYMGVNIGAFICNFVAAYLRNHYGWGHAFAAAGIGMLVGLAIFASNLKTIAEGDVRKPASSDEMSTAKILSSALLPAVIAAVIGYFISSPALLGHTLFGTKSNDAFLFACVPIVIFYIRLFSTSKQKEDKRGLGALLAFFAVAIIFWVIYNQNSTGLTIWADQYTDRQMSPAMENAAQPFGMLQTVTTEPHKVTQIDEHFRAIKDANGNTIEVMGADPYFQNLPKDQWPKEGNKLRLLSTEIFQSINPFFIVAFSLIVIGIFGWLAKRGKEPTTPVKVAIGIFLAAGSSLLMVIAASMTDVYVDKSSMAWLFGTYAVFTVGEILVSPIGLSMVSKLSPPRVTALMMGGWYLVNAIAGKVAGLMATFWDSFTNKTTYFLILVISAGIAGVVMLILSKWIARVVKEKTGSY</sequence>
<evidence type="ECO:0000313" key="10">
    <source>
        <dbReference type="EMBL" id="UPK69878.1"/>
    </source>
</evidence>
<evidence type="ECO:0000256" key="5">
    <source>
        <dbReference type="ARBA" id="ARBA00022856"/>
    </source>
</evidence>
<keyword evidence="5" id="KW-0653">Protein transport</keyword>
<dbReference type="Proteomes" id="UP000830198">
    <property type="component" value="Chromosome"/>
</dbReference>
<feature type="transmembrane region" description="Helical" evidence="9">
    <location>
        <begin position="502"/>
        <end position="524"/>
    </location>
</feature>
<dbReference type="RefSeq" id="WP_247812137.1">
    <property type="nucleotide sequence ID" value="NZ_CP095855.1"/>
</dbReference>
<dbReference type="PANTHER" id="PTHR23517:SF15">
    <property type="entry name" value="PROTON-DEPENDENT OLIGOPEPTIDE FAMILY TRANSPORT PROTEIN"/>
    <property type="match status" value="1"/>
</dbReference>
<keyword evidence="2 8" id="KW-0813">Transport</keyword>
<dbReference type="InterPro" id="IPR005279">
    <property type="entry name" value="Dipep/tripep_permease"/>
</dbReference>
<evidence type="ECO:0000313" key="11">
    <source>
        <dbReference type="Proteomes" id="UP000830198"/>
    </source>
</evidence>
<protein>
    <submittedName>
        <fullName evidence="10">Peptide MFS transporter</fullName>
    </submittedName>
</protein>
<feature type="transmembrane region" description="Helical" evidence="9">
    <location>
        <begin position="185"/>
        <end position="208"/>
    </location>
</feature>
<feature type="transmembrane region" description="Helical" evidence="9">
    <location>
        <begin position="265"/>
        <end position="281"/>
    </location>
</feature>
<proteinExistence type="inferred from homology"/>
<keyword evidence="7 9" id="KW-0472">Membrane</keyword>
<feature type="transmembrane region" description="Helical" evidence="9">
    <location>
        <begin position="24"/>
        <end position="49"/>
    </location>
</feature>
<keyword evidence="11" id="KW-1185">Reference proteome</keyword>
<dbReference type="Pfam" id="PF00854">
    <property type="entry name" value="PTR2"/>
    <property type="match status" value="2"/>
</dbReference>
<dbReference type="EMBL" id="CP095855">
    <property type="protein sequence ID" value="UPK69878.1"/>
    <property type="molecule type" value="Genomic_DNA"/>
</dbReference>
<accession>A0ABY4I418</accession>
<dbReference type="SUPFAM" id="SSF103473">
    <property type="entry name" value="MFS general substrate transporter"/>
    <property type="match status" value="2"/>
</dbReference>
<feature type="transmembrane region" description="Helical" evidence="9">
    <location>
        <begin position="119"/>
        <end position="144"/>
    </location>
</feature>
<name>A0ABY4I418_CHIFI</name>
<dbReference type="PROSITE" id="PS01023">
    <property type="entry name" value="PTR2_2"/>
    <property type="match status" value="1"/>
</dbReference>
<evidence type="ECO:0000256" key="2">
    <source>
        <dbReference type="ARBA" id="ARBA00022448"/>
    </source>
</evidence>
<comment type="similarity">
    <text evidence="8">Belongs to the major facilitator superfamily. Proton-dependent oligopeptide transporter (POT/PTR) (TC 2.A.17) family.</text>
</comment>
<feature type="transmembrane region" description="Helical" evidence="9">
    <location>
        <begin position="229"/>
        <end position="253"/>
    </location>
</feature>
<feature type="transmembrane region" description="Helical" evidence="9">
    <location>
        <begin position="470"/>
        <end position="490"/>
    </location>
</feature>
<reference evidence="10 11" key="1">
    <citation type="submission" date="2022-04" db="EMBL/GenBank/DDBJ databases">
        <title>The arsenic-methylating capacity of Chitinophaga filiformis YT5 during chitin decomposition.</title>
        <authorList>
            <person name="Chen G."/>
            <person name="Liang Y."/>
        </authorList>
    </citation>
    <scope>NUCLEOTIDE SEQUENCE [LARGE SCALE GENOMIC DNA]</scope>
    <source>
        <strain evidence="10 11">YT5</strain>
    </source>
</reference>
<feature type="transmembrane region" description="Helical" evidence="9">
    <location>
        <begin position="406"/>
        <end position="426"/>
    </location>
</feature>
<feature type="transmembrane region" description="Helical" evidence="9">
    <location>
        <begin position="536"/>
        <end position="559"/>
    </location>
</feature>
<feature type="transmembrane region" description="Helical" evidence="9">
    <location>
        <begin position="96"/>
        <end position="113"/>
    </location>
</feature>
<dbReference type="InterPro" id="IPR000109">
    <property type="entry name" value="POT_fam"/>
</dbReference>
<evidence type="ECO:0000256" key="7">
    <source>
        <dbReference type="ARBA" id="ARBA00023136"/>
    </source>
</evidence>
<organism evidence="10 11">
    <name type="scientific">Chitinophaga filiformis</name>
    <name type="common">Myxococcus filiformis</name>
    <name type="synonym">Flexibacter filiformis</name>
    <dbReference type="NCBI Taxonomy" id="104663"/>
    <lineage>
        <taxon>Bacteria</taxon>
        <taxon>Pseudomonadati</taxon>
        <taxon>Bacteroidota</taxon>
        <taxon>Chitinophagia</taxon>
        <taxon>Chitinophagales</taxon>
        <taxon>Chitinophagaceae</taxon>
        <taxon>Chitinophaga</taxon>
    </lineage>
</organism>
<evidence type="ECO:0000256" key="3">
    <source>
        <dbReference type="ARBA" id="ARBA00022475"/>
    </source>
</evidence>
<gene>
    <name evidence="10" type="ORF">MYF79_01065</name>
</gene>